<reference evidence="5 6" key="1">
    <citation type="journal article" date="2014" name="Genome Announc.">
        <title>Draft Genome Sequence of the Sulfolobales Archaeon AZ1, Obtained through Metagenomic Analysis of a Mexican Hot Spring.</title>
        <authorList>
            <person name="Servin-Garciduenas L.E."/>
            <person name="Martinez-Romero E."/>
        </authorList>
    </citation>
    <scope>NUCLEOTIDE SEQUENCE [LARGE SCALE GENOMIC DNA]</scope>
    <source>
        <strain evidence="5">AZ1-illumnia</strain>
    </source>
</reference>
<organism evidence="5 6">
    <name type="scientific">Candidatus Aramenus sulfurataquae</name>
    <dbReference type="NCBI Taxonomy" id="1326980"/>
    <lineage>
        <taxon>Archaea</taxon>
        <taxon>Thermoproteota</taxon>
        <taxon>Thermoprotei</taxon>
        <taxon>Sulfolobales</taxon>
        <taxon>Sulfolobaceae</taxon>
        <taxon>Candidatus Aramenus</taxon>
    </lineage>
</organism>
<keyword evidence="2" id="KW-0704">Schiff base</keyword>
<dbReference type="Gene3D" id="3.20.20.70">
    <property type="entry name" value="Aldolase class I"/>
    <property type="match status" value="1"/>
</dbReference>
<dbReference type="PRINTS" id="PR00146">
    <property type="entry name" value="DHPICSNTHASE"/>
</dbReference>
<dbReference type="InterPro" id="IPR020625">
    <property type="entry name" value="Schiff_base-form_aldolases_AS"/>
</dbReference>
<dbReference type="SMART" id="SM01130">
    <property type="entry name" value="DHDPS"/>
    <property type="match status" value="1"/>
</dbReference>
<dbReference type="GO" id="GO:0008675">
    <property type="term" value="F:2-dehydro-3-deoxy-phosphogluconate aldolase activity"/>
    <property type="evidence" value="ECO:0007669"/>
    <property type="project" value="UniProtKB-ARBA"/>
</dbReference>
<dbReference type="EMBL" id="ASRH01000001">
    <property type="protein sequence ID" value="EWG08219.1"/>
    <property type="molecule type" value="Genomic_DNA"/>
</dbReference>
<dbReference type="GO" id="GO:0008840">
    <property type="term" value="F:4-hydroxy-tetrahydrodipicolinate synthase activity"/>
    <property type="evidence" value="ECO:0007669"/>
    <property type="project" value="TreeGrafter"/>
</dbReference>
<dbReference type="AlphaFoldDB" id="W7L8W8"/>
<dbReference type="InterPro" id="IPR002220">
    <property type="entry name" value="DapA-like"/>
</dbReference>
<gene>
    <name evidence="5" type="ORF">ASUL_01155</name>
</gene>
<evidence type="ECO:0000313" key="5">
    <source>
        <dbReference type="EMBL" id="EWG08219.1"/>
    </source>
</evidence>
<evidence type="ECO:0000256" key="2">
    <source>
        <dbReference type="ARBA" id="ARBA00023270"/>
    </source>
</evidence>
<dbReference type="PIRSF" id="PIRSF001365">
    <property type="entry name" value="DHDPS"/>
    <property type="match status" value="1"/>
</dbReference>
<dbReference type="PROSITE" id="PS00666">
    <property type="entry name" value="DHDPS_2"/>
    <property type="match status" value="1"/>
</dbReference>
<evidence type="ECO:0000256" key="4">
    <source>
        <dbReference type="PIRSR" id="PIRSR001365-2"/>
    </source>
</evidence>
<protein>
    <submittedName>
        <fullName evidence="5">Dihydrodipicolinate synthetase</fullName>
    </submittedName>
</protein>
<sequence>MDNAITALVTPFDDKENVNLDSLRNVIEFNEKRGISSFWVLGTTGEFNMLSQQEKISVVRAAREFTKGKIYAGVNENSLSNSYVLLKEYVNIGVDAVFSVPPIYHKPGKKGLIDYYEALSKPGIPVYVYNIPSYVGYSIDLETLEKLVSEGIISGMKYTTSDLDSLITYTLKLKEVDKNFKVFIGSDTLILPALMYGGDGAVSGIANFAPEIISNIFSKYNEGNYKEALKYQLMAVKLNEAIKLSDYPSGIKIALRYRGLFVGRTRAPLEENITAESAIYNVLKELNL</sequence>
<dbReference type="Pfam" id="PF00701">
    <property type="entry name" value="DHDPS"/>
    <property type="match status" value="1"/>
</dbReference>
<keyword evidence="6" id="KW-1185">Reference proteome</keyword>
<dbReference type="GO" id="GO:0044281">
    <property type="term" value="P:small molecule metabolic process"/>
    <property type="evidence" value="ECO:0007669"/>
    <property type="project" value="UniProtKB-ARBA"/>
</dbReference>
<evidence type="ECO:0000313" key="6">
    <source>
        <dbReference type="Proteomes" id="UP000054284"/>
    </source>
</evidence>
<evidence type="ECO:0000256" key="1">
    <source>
        <dbReference type="ARBA" id="ARBA00023239"/>
    </source>
</evidence>
<dbReference type="CDD" id="cd00408">
    <property type="entry name" value="DHDPS-like"/>
    <property type="match status" value="1"/>
</dbReference>
<keyword evidence="1" id="KW-0456">Lyase</keyword>
<comment type="caution">
    <text evidence="5">The sequence shown here is derived from an EMBL/GenBank/DDBJ whole genome shotgun (WGS) entry which is preliminary data.</text>
</comment>
<feature type="binding site" evidence="4">
    <location>
        <position position="202"/>
    </location>
    <ligand>
        <name>pyruvate</name>
        <dbReference type="ChEBI" id="CHEBI:15361"/>
    </ligand>
</feature>
<dbReference type="InterPro" id="IPR013785">
    <property type="entry name" value="Aldolase_TIM"/>
</dbReference>
<dbReference type="Proteomes" id="UP000054284">
    <property type="component" value="Unassembled WGS sequence"/>
</dbReference>
<feature type="binding site" evidence="4">
    <location>
        <position position="44"/>
    </location>
    <ligand>
        <name>pyruvate</name>
        <dbReference type="ChEBI" id="CHEBI:15361"/>
    </ligand>
</feature>
<dbReference type="PANTHER" id="PTHR12128:SF66">
    <property type="entry name" value="4-HYDROXY-2-OXOGLUTARATE ALDOLASE, MITOCHONDRIAL"/>
    <property type="match status" value="1"/>
</dbReference>
<accession>W7L8W8</accession>
<dbReference type="SUPFAM" id="SSF51569">
    <property type="entry name" value="Aldolase"/>
    <property type="match status" value="1"/>
</dbReference>
<dbReference type="PATRIC" id="fig|1326980.6.peg.228"/>
<dbReference type="PANTHER" id="PTHR12128">
    <property type="entry name" value="DIHYDRODIPICOLINATE SYNTHASE"/>
    <property type="match status" value="1"/>
</dbReference>
<feature type="active site" description="Schiff-base intermediate with substrate" evidence="3">
    <location>
        <position position="157"/>
    </location>
</feature>
<name>W7L8W8_9CREN</name>
<proteinExistence type="predicted"/>
<feature type="active site" description="Proton donor/acceptor" evidence="3">
    <location>
        <position position="129"/>
    </location>
</feature>
<evidence type="ECO:0000256" key="3">
    <source>
        <dbReference type="PIRSR" id="PIRSR001365-1"/>
    </source>
</evidence>